<comment type="caution">
    <text evidence="18">The sequence shown here is derived from an EMBL/GenBank/DDBJ whole genome shotgun (WGS) entry which is preliminary data.</text>
</comment>
<feature type="chain" id="PRO_5043463750" description="Multiple inositol polyphosphate phosphatase 1" evidence="17">
    <location>
        <begin position="20"/>
        <end position="455"/>
    </location>
</feature>
<accession>A0AAW1P2I3</accession>
<dbReference type="Proteomes" id="UP001465755">
    <property type="component" value="Unassembled WGS sequence"/>
</dbReference>
<keyword evidence="6" id="KW-1003">Cell membrane</keyword>
<dbReference type="GO" id="GO:0005886">
    <property type="term" value="C:plasma membrane"/>
    <property type="evidence" value="ECO:0007669"/>
    <property type="project" value="UniProtKB-SubCell"/>
</dbReference>
<evidence type="ECO:0000256" key="12">
    <source>
        <dbReference type="ARBA" id="ARBA00043668"/>
    </source>
</evidence>
<protein>
    <recommendedName>
        <fullName evidence="5">Multiple inositol polyphosphate phosphatase 1</fullName>
        <ecNumber evidence="4">3.1.3.62</ecNumber>
        <ecNumber evidence="3">3.1.3.80</ecNumber>
    </recommendedName>
    <alternativeName>
        <fullName evidence="11">2,3-bisphosphoglycerate 3-phosphatase</fullName>
    </alternativeName>
</protein>
<dbReference type="InterPro" id="IPR029033">
    <property type="entry name" value="His_PPase_superfam"/>
</dbReference>
<evidence type="ECO:0000256" key="9">
    <source>
        <dbReference type="ARBA" id="ARBA00023136"/>
    </source>
</evidence>
<keyword evidence="16" id="KW-1015">Disulfide bond</keyword>
<dbReference type="PIRSF" id="PIRSF000894">
    <property type="entry name" value="Acid_phosphatase"/>
    <property type="match status" value="1"/>
</dbReference>
<dbReference type="EC" id="3.1.3.80" evidence="3"/>
<comment type="subcellular location">
    <subcellularLocation>
        <location evidence="1">Cell membrane</location>
    </subcellularLocation>
</comment>
<evidence type="ECO:0000313" key="19">
    <source>
        <dbReference type="Proteomes" id="UP001465755"/>
    </source>
</evidence>
<dbReference type="GO" id="GO:0034417">
    <property type="term" value="F:bisphosphoglycerate 3-phosphatase activity"/>
    <property type="evidence" value="ECO:0007669"/>
    <property type="project" value="UniProtKB-EC"/>
</dbReference>
<keyword evidence="8" id="KW-0378">Hydrolase</keyword>
<feature type="signal peptide" evidence="17">
    <location>
        <begin position="1"/>
        <end position="19"/>
    </location>
</feature>
<dbReference type="InterPro" id="IPR000560">
    <property type="entry name" value="His_Pase_clade-2"/>
</dbReference>
<proteinExistence type="inferred from homology"/>
<sequence>MLRSWRQAVAALLTVLVAALMISSKLQSGKQPQLYSSRTPYSTAVKLMPGSAFNHNSLSQGSEPIFAWVLLRHGTRWPTEKRLQELQKLQPLLQRAGIQAEQWLKPFTGVDHLAGQLHEIGRQEMEGLGKRWASALPELFQDPSSVHFRSSAKQRAMDSATAFVHAMFPDAASVPIPYAPVDNDPLLRFFKLCSAYTQYKQRVKRWMEPWRSQILAEMAPSVHSRLRLPQNATVGPKEVASLWLLCCQQAVLNNSPDAACSLFTAEERAVLEWVDDESLFQTRSHAARVAYHMAAPLVADIAEAFAAAAAASLGSQEDQQERARVYFAHAETIIPLAAALGLFGSPGCAEDACSDSMCMGPEGSETHAAALLKEQVGAFQGRFRPSLPRPPRQRSWRGAEVTPFSAGLALVLYKCPGQQCAGQENGSLPAGHCVRLVYNEHVQSWPGSFLCNQCG</sequence>
<comment type="catalytic activity">
    <reaction evidence="12">
        <text>1D-myo-inositol 1,2,5,6-tetrakisphosphate + H2O = 1D-myo-inositol 1,2,6-trisphosphate + phosphate</text>
        <dbReference type="Rhea" id="RHEA:77119"/>
        <dbReference type="ChEBI" id="CHEBI:15377"/>
        <dbReference type="ChEBI" id="CHEBI:43474"/>
        <dbReference type="ChEBI" id="CHEBI:195535"/>
        <dbReference type="ChEBI" id="CHEBI:195537"/>
        <dbReference type="EC" id="3.1.3.62"/>
    </reaction>
    <physiologicalReaction direction="left-to-right" evidence="12">
        <dbReference type="Rhea" id="RHEA:77120"/>
    </physiologicalReaction>
</comment>
<evidence type="ECO:0000256" key="13">
    <source>
        <dbReference type="ARBA" id="ARBA00043671"/>
    </source>
</evidence>
<keyword evidence="9" id="KW-0472">Membrane</keyword>
<evidence type="ECO:0000256" key="14">
    <source>
        <dbReference type="ARBA" id="ARBA00043691"/>
    </source>
</evidence>
<evidence type="ECO:0000256" key="5">
    <source>
        <dbReference type="ARBA" id="ARBA00018097"/>
    </source>
</evidence>
<keyword evidence="19" id="KW-1185">Reference proteome</keyword>
<dbReference type="AlphaFoldDB" id="A0AAW1P2I3"/>
<dbReference type="CDD" id="cd07061">
    <property type="entry name" value="HP_HAP_like"/>
    <property type="match status" value="1"/>
</dbReference>
<dbReference type="PANTHER" id="PTHR20963">
    <property type="entry name" value="MULTIPLE INOSITOL POLYPHOSPHATE PHOSPHATASE-RELATED"/>
    <property type="match status" value="1"/>
</dbReference>
<evidence type="ECO:0000256" key="11">
    <source>
        <dbReference type="ARBA" id="ARBA00031642"/>
    </source>
</evidence>
<keyword evidence="7 17" id="KW-0732">Signal</keyword>
<reference evidence="18 19" key="1">
    <citation type="journal article" date="2024" name="Nat. Commun.">
        <title>Phylogenomics reveals the evolutionary origins of lichenization in chlorophyte algae.</title>
        <authorList>
            <person name="Puginier C."/>
            <person name="Libourel C."/>
            <person name="Otte J."/>
            <person name="Skaloud P."/>
            <person name="Haon M."/>
            <person name="Grisel S."/>
            <person name="Petersen M."/>
            <person name="Berrin J.G."/>
            <person name="Delaux P.M."/>
            <person name="Dal Grande F."/>
            <person name="Keller J."/>
        </authorList>
    </citation>
    <scope>NUCLEOTIDE SEQUENCE [LARGE SCALE GENOMIC DNA]</scope>
    <source>
        <strain evidence="18 19">SAG 2036</strain>
    </source>
</reference>
<evidence type="ECO:0000256" key="10">
    <source>
        <dbReference type="ARBA" id="ARBA00023180"/>
    </source>
</evidence>
<comment type="catalytic activity">
    <reaction evidence="13">
        <text>1D-myo-inositol 1,2,4,5,6-pentakisphosphate + H2O = 1D-myo-inositol 1,2,5,6-tetrakisphosphate + phosphate</text>
        <dbReference type="Rhea" id="RHEA:77115"/>
        <dbReference type="ChEBI" id="CHEBI:15377"/>
        <dbReference type="ChEBI" id="CHEBI:43474"/>
        <dbReference type="ChEBI" id="CHEBI:57798"/>
        <dbReference type="ChEBI" id="CHEBI:195535"/>
        <dbReference type="EC" id="3.1.3.62"/>
    </reaction>
    <physiologicalReaction direction="left-to-right" evidence="13">
        <dbReference type="Rhea" id="RHEA:77116"/>
    </physiologicalReaction>
</comment>
<evidence type="ECO:0000313" key="18">
    <source>
        <dbReference type="EMBL" id="KAK9802894.1"/>
    </source>
</evidence>
<dbReference type="SUPFAM" id="SSF53254">
    <property type="entry name" value="Phosphoglycerate mutase-like"/>
    <property type="match status" value="1"/>
</dbReference>
<evidence type="ECO:0000256" key="4">
    <source>
        <dbReference type="ARBA" id="ARBA00013040"/>
    </source>
</evidence>
<evidence type="ECO:0000256" key="15">
    <source>
        <dbReference type="ARBA" id="ARBA00043832"/>
    </source>
</evidence>
<dbReference type="Pfam" id="PF00328">
    <property type="entry name" value="His_Phos_2"/>
    <property type="match status" value="1"/>
</dbReference>
<comment type="catalytic activity">
    <reaction evidence="14">
        <text>1D-myo-inositol hexakisphosphate + H2O = 1D-myo-inositol 1,2,4,5,6-pentakisphosphate + phosphate</text>
        <dbReference type="Rhea" id="RHEA:16989"/>
        <dbReference type="ChEBI" id="CHEBI:15377"/>
        <dbReference type="ChEBI" id="CHEBI:43474"/>
        <dbReference type="ChEBI" id="CHEBI:57798"/>
        <dbReference type="ChEBI" id="CHEBI:58130"/>
        <dbReference type="EC" id="3.1.3.62"/>
    </reaction>
    <physiologicalReaction direction="left-to-right" evidence="14">
        <dbReference type="Rhea" id="RHEA:16990"/>
    </physiologicalReaction>
</comment>
<evidence type="ECO:0000256" key="6">
    <source>
        <dbReference type="ARBA" id="ARBA00022475"/>
    </source>
</evidence>
<dbReference type="GO" id="GO:0052745">
    <property type="term" value="F:inositol phosphate phosphatase activity"/>
    <property type="evidence" value="ECO:0007669"/>
    <property type="project" value="TreeGrafter"/>
</dbReference>
<evidence type="ECO:0000256" key="3">
    <source>
        <dbReference type="ARBA" id="ARBA00012976"/>
    </source>
</evidence>
<keyword evidence="10" id="KW-0325">Glycoprotein</keyword>
<dbReference type="EMBL" id="JALJOQ010000065">
    <property type="protein sequence ID" value="KAK9802894.1"/>
    <property type="molecule type" value="Genomic_DNA"/>
</dbReference>
<gene>
    <name evidence="18" type="ORF">WJX73_002713</name>
</gene>
<evidence type="ECO:0000256" key="1">
    <source>
        <dbReference type="ARBA" id="ARBA00004236"/>
    </source>
</evidence>
<dbReference type="Gene3D" id="3.40.50.1240">
    <property type="entry name" value="Phosphoglycerate mutase-like"/>
    <property type="match status" value="1"/>
</dbReference>
<dbReference type="PANTHER" id="PTHR20963:SF8">
    <property type="entry name" value="MULTIPLE INOSITOL POLYPHOSPHATE PHOSPHATASE 1"/>
    <property type="match status" value="1"/>
</dbReference>
<evidence type="ECO:0000256" key="8">
    <source>
        <dbReference type="ARBA" id="ARBA00022801"/>
    </source>
</evidence>
<name>A0AAW1P2I3_9CHLO</name>
<evidence type="ECO:0000256" key="16">
    <source>
        <dbReference type="PIRSR" id="PIRSR000894-2"/>
    </source>
</evidence>
<dbReference type="EC" id="3.1.3.62" evidence="4"/>
<dbReference type="InterPro" id="IPR016274">
    <property type="entry name" value="Histidine_acid_Pase_euk"/>
</dbReference>
<comment type="similarity">
    <text evidence="2">Belongs to the histidine acid phosphatase family. MINPP1 subfamily.</text>
</comment>
<evidence type="ECO:0000256" key="2">
    <source>
        <dbReference type="ARBA" id="ARBA00008422"/>
    </source>
</evidence>
<comment type="catalytic activity">
    <reaction evidence="15">
        <text>(2R)-2,3-bisphosphoglycerate + H2O = (2R)-2-phosphoglycerate + phosphate</text>
        <dbReference type="Rhea" id="RHEA:27381"/>
        <dbReference type="ChEBI" id="CHEBI:15377"/>
        <dbReference type="ChEBI" id="CHEBI:43474"/>
        <dbReference type="ChEBI" id="CHEBI:58248"/>
        <dbReference type="ChEBI" id="CHEBI:58289"/>
        <dbReference type="EC" id="3.1.3.80"/>
    </reaction>
    <physiologicalReaction direction="left-to-right" evidence="15">
        <dbReference type="Rhea" id="RHEA:27382"/>
    </physiologicalReaction>
</comment>
<dbReference type="GO" id="GO:0003993">
    <property type="term" value="F:acid phosphatase activity"/>
    <property type="evidence" value="ECO:0007669"/>
    <property type="project" value="TreeGrafter"/>
</dbReference>
<evidence type="ECO:0000256" key="17">
    <source>
        <dbReference type="SAM" id="SignalP"/>
    </source>
</evidence>
<organism evidence="18 19">
    <name type="scientific">Symbiochloris irregularis</name>
    <dbReference type="NCBI Taxonomy" id="706552"/>
    <lineage>
        <taxon>Eukaryota</taxon>
        <taxon>Viridiplantae</taxon>
        <taxon>Chlorophyta</taxon>
        <taxon>core chlorophytes</taxon>
        <taxon>Trebouxiophyceae</taxon>
        <taxon>Trebouxiales</taxon>
        <taxon>Trebouxiaceae</taxon>
        <taxon>Symbiochloris</taxon>
    </lineage>
</organism>
<feature type="disulfide bond" evidence="16">
    <location>
        <begin position="246"/>
        <end position="260"/>
    </location>
</feature>
<evidence type="ECO:0000256" key="7">
    <source>
        <dbReference type="ARBA" id="ARBA00022729"/>
    </source>
</evidence>